<evidence type="ECO:0000256" key="1">
    <source>
        <dbReference type="SAM" id="SignalP"/>
    </source>
</evidence>
<feature type="signal peptide" evidence="1">
    <location>
        <begin position="1"/>
        <end position="23"/>
    </location>
</feature>
<evidence type="ECO:0000313" key="3">
    <source>
        <dbReference type="Proteomes" id="UP000887009"/>
    </source>
</evidence>
<accession>A0AAI9KNU3</accession>
<comment type="caution">
    <text evidence="2">The sequence shown here is derived from an EMBL/GenBank/DDBJ whole genome shotgun (WGS) entry which is preliminary data.</text>
</comment>
<gene>
    <name evidence="2" type="ORF">KAM348_03180</name>
</gene>
<dbReference type="EMBL" id="BPNL01000002">
    <property type="protein sequence ID" value="GJA52895.1"/>
    <property type="molecule type" value="Genomic_DNA"/>
</dbReference>
<protein>
    <submittedName>
        <fullName evidence="2">Uncharacterized protein</fullName>
    </submittedName>
</protein>
<reference evidence="2" key="1">
    <citation type="submission" date="2021-07" db="EMBL/GenBank/DDBJ databases">
        <title>Draft genome sequence of carbapenem-resistant Aeromonas spp. in Japan.</title>
        <authorList>
            <person name="Maehana S."/>
            <person name="Suzuki M."/>
            <person name="Kitasato H."/>
        </authorList>
    </citation>
    <scope>NUCLEOTIDE SEQUENCE</scope>
    <source>
        <strain evidence="2">KAM348</strain>
    </source>
</reference>
<name>A0AAI9KNU3_AERCA</name>
<sequence>MIIHTTRLILACLLCVSAFSGQAATLQLTAEYKPSISNPGNLSFTNTTPISGYCQQYPTDCPEGGFSITIPELGATKHYISASGDIKKHHPYIKLDSRSRRIVLTDRRTGESIEASFRLNLAAMRLYGDMSGSFLNGTGLFPSGGCTPGVGWGNDERYTFGWGFPADVQECYRELGPSPDVDRVVSLSDISVGYELVIDSPTGIYNGMYEGELVYNVGDNGDLDLGAESYSDSVLKIQIQAKVEHAFHLQFPPGSERLVLAPEGGWAKWLNSGQQPTRLGRDLDFFLTATGPFSVQLQCQAIHSQHCGLRHNEDVVPLEIKLTLPALSSITDEEVKAFPLVVGMFEFFHVGTNPVFSKRSTLHMWVERSGVETMFRQPGSTWRGRVTLLFDAEL</sequence>
<proteinExistence type="predicted"/>
<dbReference type="RefSeq" id="WP_223919312.1">
    <property type="nucleotide sequence ID" value="NZ_BPNL01000002.1"/>
</dbReference>
<feature type="chain" id="PRO_5042509291" evidence="1">
    <location>
        <begin position="24"/>
        <end position="394"/>
    </location>
</feature>
<dbReference type="Proteomes" id="UP000887009">
    <property type="component" value="Unassembled WGS sequence"/>
</dbReference>
<organism evidence="2 3">
    <name type="scientific">Aeromonas caviae</name>
    <name type="common">Aeromonas punctata</name>
    <dbReference type="NCBI Taxonomy" id="648"/>
    <lineage>
        <taxon>Bacteria</taxon>
        <taxon>Pseudomonadati</taxon>
        <taxon>Pseudomonadota</taxon>
        <taxon>Gammaproteobacteria</taxon>
        <taxon>Aeromonadales</taxon>
        <taxon>Aeromonadaceae</taxon>
        <taxon>Aeromonas</taxon>
    </lineage>
</organism>
<evidence type="ECO:0000313" key="2">
    <source>
        <dbReference type="EMBL" id="GJA52895.1"/>
    </source>
</evidence>
<keyword evidence="1" id="KW-0732">Signal</keyword>
<dbReference type="AlphaFoldDB" id="A0AAI9KNU3"/>